<evidence type="ECO:0000256" key="8">
    <source>
        <dbReference type="ARBA" id="ARBA00022842"/>
    </source>
</evidence>
<proteinExistence type="inferred from homology"/>
<evidence type="ECO:0000256" key="9">
    <source>
        <dbReference type="ARBA" id="ARBA00023098"/>
    </source>
</evidence>
<dbReference type="OMA" id="EDCTWQR"/>
<keyword evidence="6 10" id="KW-0808">Transferase</keyword>
<evidence type="ECO:0000256" key="4">
    <source>
        <dbReference type="ARBA" id="ARBA00006706"/>
    </source>
</evidence>
<evidence type="ECO:0000256" key="2">
    <source>
        <dbReference type="ARBA" id="ARBA00004932"/>
    </source>
</evidence>
<dbReference type="PROSITE" id="PS00723">
    <property type="entry name" value="POLYPRENYL_SYNTHASE_1"/>
    <property type="match status" value="1"/>
</dbReference>
<dbReference type="InterPro" id="IPR033749">
    <property type="entry name" value="Polyprenyl_synt_CS"/>
</dbReference>
<evidence type="ECO:0000313" key="12">
    <source>
        <dbReference type="Proteomes" id="UP000070544"/>
    </source>
</evidence>
<dbReference type="InterPro" id="IPR000092">
    <property type="entry name" value="Polyprenyl_synt"/>
</dbReference>
<evidence type="ECO:0000256" key="7">
    <source>
        <dbReference type="ARBA" id="ARBA00022723"/>
    </source>
</evidence>
<evidence type="ECO:0000256" key="6">
    <source>
        <dbReference type="ARBA" id="ARBA00022679"/>
    </source>
</evidence>
<dbReference type="GO" id="GO:0046872">
    <property type="term" value="F:metal ion binding"/>
    <property type="evidence" value="ECO:0007669"/>
    <property type="project" value="UniProtKB-KW"/>
</dbReference>
<dbReference type="EMBL" id="KQ965751">
    <property type="protein sequence ID" value="KXS16561.1"/>
    <property type="molecule type" value="Genomic_DNA"/>
</dbReference>
<sequence length="352" mass="40408">MPPSNGLDTKKDFMDAFETIAGDILSELHQEPYALPESGIKWIKENLYYNIPGGKMNRGLSVPDTLECLVGQRELSKDERRRAVILGWCVEILQAFFLIADDIMDGSITRRGQPCWYKKDGVGMVAINDSFILESIIYKLLRKYFRQEKYYVDLLELFHEVTYQTELGQMLDLITAPEGQPNLSAFSMLKYKWIVKFKTAFYSFYLPVALAMHMAHITDPAAFKLAESILLPLGEYFQAQDDYLDCYGDPAVIGKIGTDIEDNKCGWIINQALERVSDEQRRVLEDNYARKDPACVARVKGVFNEVNMKQVFADYEEASYKQIKGLIASADSILVNPEVFERFLQKVYKRQK</sequence>
<evidence type="ECO:0000256" key="3">
    <source>
        <dbReference type="ARBA" id="ARBA00005035"/>
    </source>
</evidence>
<comment type="similarity">
    <text evidence="4 10">Belongs to the FPP/GGPP synthase family.</text>
</comment>
<dbReference type="GO" id="GO:0005737">
    <property type="term" value="C:cytoplasm"/>
    <property type="evidence" value="ECO:0007669"/>
    <property type="project" value="TreeGrafter"/>
</dbReference>
<dbReference type="Gene3D" id="1.10.600.10">
    <property type="entry name" value="Farnesyl Diphosphate Synthase"/>
    <property type="match status" value="1"/>
</dbReference>
<comment type="pathway">
    <text evidence="3">Isoprenoid biosynthesis; farnesyl diphosphate biosynthesis; farnesyl diphosphate from geranyl diphosphate and isopentenyl diphosphate: step 1/1.</text>
</comment>
<dbReference type="InterPro" id="IPR039702">
    <property type="entry name" value="FPS1-like"/>
</dbReference>
<dbReference type="SFLD" id="SFLDS00005">
    <property type="entry name" value="Isoprenoid_Synthase_Type_I"/>
    <property type="match status" value="1"/>
</dbReference>
<keyword evidence="5" id="KW-0444">Lipid biosynthesis</keyword>
<dbReference type="GO" id="GO:0004337">
    <property type="term" value="F:(2E,6E)-farnesyl diphosphate synthase activity"/>
    <property type="evidence" value="ECO:0007669"/>
    <property type="project" value="TreeGrafter"/>
</dbReference>
<comment type="pathway">
    <text evidence="2">Isoprenoid biosynthesis; geranyl diphosphate biosynthesis; geranyl diphosphate from dimethylallyl diphosphate and isopentenyl diphosphate: step 1/1.</text>
</comment>
<dbReference type="CDD" id="cd00685">
    <property type="entry name" value="Trans_IPPS_HT"/>
    <property type="match status" value="1"/>
</dbReference>
<dbReference type="Pfam" id="PF00348">
    <property type="entry name" value="polyprenyl_synt"/>
    <property type="match status" value="1"/>
</dbReference>
<dbReference type="GO" id="GO:0045337">
    <property type="term" value="P:farnesyl diphosphate biosynthetic process"/>
    <property type="evidence" value="ECO:0007669"/>
    <property type="project" value="TreeGrafter"/>
</dbReference>
<evidence type="ECO:0000313" key="11">
    <source>
        <dbReference type="EMBL" id="KXS16561.1"/>
    </source>
</evidence>
<comment type="cofactor">
    <cofactor evidence="1">
        <name>Mg(2+)</name>
        <dbReference type="ChEBI" id="CHEBI:18420"/>
    </cofactor>
</comment>
<keyword evidence="9" id="KW-0443">Lipid metabolism</keyword>
<dbReference type="STRING" id="1344416.A0A139AIB9"/>
<dbReference type="PANTHER" id="PTHR11525">
    <property type="entry name" value="FARNESYL-PYROPHOSPHATE SYNTHETASE"/>
    <property type="match status" value="1"/>
</dbReference>
<gene>
    <name evidence="11" type="ORF">M427DRAFT_55217</name>
</gene>
<dbReference type="FunFam" id="1.10.600.10:FF:000006">
    <property type="entry name" value="Farnesyl pyrophosphate synthase"/>
    <property type="match status" value="1"/>
</dbReference>
<evidence type="ECO:0000256" key="1">
    <source>
        <dbReference type="ARBA" id="ARBA00001946"/>
    </source>
</evidence>
<dbReference type="PANTHER" id="PTHR11525:SF0">
    <property type="entry name" value="FARNESYL PYROPHOSPHATE SYNTHASE"/>
    <property type="match status" value="1"/>
</dbReference>
<dbReference type="AlphaFoldDB" id="A0A139AIB9"/>
<name>A0A139AIB9_GONPJ</name>
<dbReference type="SFLD" id="SFLDG01017">
    <property type="entry name" value="Polyprenyl_Transferase_Like"/>
    <property type="match status" value="1"/>
</dbReference>
<evidence type="ECO:0000256" key="10">
    <source>
        <dbReference type="RuleBase" id="RU004466"/>
    </source>
</evidence>
<dbReference type="Proteomes" id="UP000070544">
    <property type="component" value="Unassembled WGS sequence"/>
</dbReference>
<keyword evidence="7" id="KW-0479">Metal-binding</keyword>
<keyword evidence="8" id="KW-0460">Magnesium</keyword>
<protein>
    <submittedName>
        <fullName evidence="11">Geranyltranstransferase</fullName>
    </submittedName>
</protein>
<organism evidence="11 12">
    <name type="scientific">Gonapodya prolifera (strain JEL478)</name>
    <name type="common">Monoblepharis prolifera</name>
    <dbReference type="NCBI Taxonomy" id="1344416"/>
    <lineage>
        <taxon>Eukaryota</taxon>
        <taxon>Fungi</taxon>
        <taxon>Fungi incertae sedis</taxon>
        <taxon>Chytridiomycota</taxon>
        <taxon>Chytridiomycota incertae sedis</taxon>
        <taxon>Monoblepharidomycetes</taxon>
        <taxon>Monoblepharidales</taxon>
        <taxon>Gonapodyaceae</taxon>
        <taxon>Gonapodya</taxon>
    </lineage>
</organism>
<evidence type="ECO:0000256" key="5">
    <source>
        <dbReference type="ARBA" id="ARBA00022516"/>
    </source>
</evidence>
<dbReference type="GO" id="GO:0004161">
    <property type="term" value="F:dimethylallyltranstransferase activity"/>
    <property type="evidence" value="ECO:0007669"/>
    <property type="project" value="TreeGrafter"/>
</dbReference>
<reference evidence="11 12" key="1">
    <citation type="journal article" date="2015" name="Genome Biol. Evol.">
        <title>Phylogenomic analyses indicate that early fungi evolved digesting cell walls of algal ancestors of land plants.</title>
        <authorList>
            <person name="Chang Y."/>
            <person name="Wang S."/>
            <person name="Sekimoto S."/>
            <person name="Aerts A.L."/>
            <person name="Choi C."/>
            <person name="Clum A."/>
            <person name="LaButti K.M."/>
            <person name="Lindquist E.A."/>
            <person name="Yee Ngan C."/>
            <person name="Ohm R.A."/>
            <person name="Salamov A.A."/>
            <person name="Grigoriev I.V."/>
            <person name="Spatafora J.W."/>
            <person name="Berbee M.L."/>
        </authorList>
    </citation>
    <scope>NUCLEOTIDE SEQUENCE [LARGE SCALE GENOMIC DNA]</scope>
    <source>
        <strain evidence="11 12">JEL478</strain>
    </source>
</reference>
<dbReference type="InterPro" id="IPR008949">
    <property type="entry name" value="Isoprenoid_synthase_dom_sf"/>
</dbReference>
<keyword evidence="12" id="KW-1185">Reference proteome</keyword>
<dbReference type="SUPFAM" id="SSF48576">
    <property type="entry name" value="Terpenoid synthases"/>
    <property type="match status" value="1"/>
</dbReference>
<dbReference type="OrthoDB" id="10257492at2759"/>
<accession>A0A139AIB9</accession>